<dbReference type="EMBL" id="KV442149">
    <property type="protein sequence ID" value="OAQ22654.1"/>
    <property type="molecule type" value="Genomic_DNA"/>
</dbReference>
<dbReference type="Proteomes" id="UP000078512">
    <property type="component" value="Unassembled WGS sequence"/>
</dbReference>
<feature type="compositionally biased region" description="Low complexity" evidence="1">
    <location>
        <begin position="114"/>
        <end position="127"/>
    </location>
</feature>
<proteinExistence type="predicted"/>
<feature type="region of interest" description="Disordered" evidence="1">
    <location>
        <begin position="174"/>
        <end position="212"/>
    </location>
</feature>
<protein>
    <submittedName>
        <fullName evidence="2">Uncharacterized protein</fullName>
    </submittedName>
</protein>
<reference evidence="2 3" key="1">
    <citation type="submission" date="2016-05" db="EMBL/GenBank/DDBJ databases">
        <title>Genome sequencing reveals origins of a unique bacterial endosymbiosis in the earliest lineages of terrestrial Fungi.</title>
        <authorList>
            <consortium name="DOE Joint Genome Institute"/>
            <person name="Uehling J."/>
            <person name="Gryganskyi A."/>
            <person name="Hameed K."/>
            <person name="Tschaplinski T."/>
            <person name="Misztal P."/>
            <person name="Wu S."/>
            <person name="Desiro A."/>
            <person name="Vande Pol N."/>
            <person name="Du Z.-Y."/>
            <person name="Zienkiewicz A."/>
            <person name="Zienkiewicz K."/>
            <person name="Morin E."/>
            <person name="Tisserant E."/>
            <person name="Splivallo R."/>
            <person name="Hainaut M."/>
            <person name="Henrissat B."/>
            <person name="Ohm R."/>
            <person name="Kuo A."/>
            <person name="Yan J."/>
            <person name="Lipzen A."/>
            <person name="Nolan M."/>
            <person name="Labutti K."/>
            <person name="Barry K."/>
            <person name="Goldstein A."/>
            <person name="Labbe J."/>
            <person name="Schadt C."/>
            <person name="Tuskan G."/>
            <person name="Grigoriev I."/>
            <person name="Martin F."/>
            <person name="Vilgalys R."/>
            <person name="Bonito G."/>
        </authorList>
    </citation>
    <scope>NUCLEOTIDE SEQUENCE [LARGE SCALE GENOMIC DNA]</scope>
    <source>
        <strain evidence="2 3">AG-77</strain>
    </source>
</reference>
<dbReference type="AlphaFoldDB" id="A0A197JDY9"/>
<organism evidence="2 3">
    <name type="scientific">Linnemannia elongata AG-77</name>
    <dbReference type="NCBI Taxonomy" id="1314771"/>
    <lineage>
        <taxon>Eukaryota</taxon>
        <taxon>Fungi</taxon>
        <taxon>Fungi incertae sedis</taxon>
        <taxon>Mucoromycota</taxon>
        <taxon>Mortierellomycotina</taxon>
        <taxon>Mortierellomycetes</taxon>
        <taxon>Mortierellales</taxon>
        <taxon>Mortierellaceae</taxon>
        <taxon>Linnemannia</taxon>
    </lineage>
</organism>
<dbReference type="OrthoDB" id="2439090at2759"/>
<evidence type="ECO:0000313" key="2">
    <source>
        <dbReference type="EMBL" id="OAQ22654.1"/>
    </source>
</evidence>
<keyword evidence="3" id="KW-1185">Reference proteome</keyword>
<feature type="region of interest" description="Disordered" evidence="1">
    <location>
        <begin position="106"/>
        <end position="131"/>
    </location>
</feature>
<evidence type="ECO:0000313" key="3">
    <source>
        <dbReference type="Proteomes" id="UP000078512"/>
    </source>
</evidence>
<accession>A0A197JDY9</accession>
<name>A0A197JDY9_9FUNG</name>
<gene>
    <name evidence="2" type="ORF">K457DRAFT_889023</name>
</gene>
<sequence>PFFLCRFFIPKATQTALSLLQREQPTQQARIQAKQSSKHTRVYRFSITRGLLLPPTRFHHSKSLSPTLSVPVPVQLSPLLHRPSFLPFKPPPFFTPLPINTMSHQHSGYTQLPDDCSSSIDSSTSSSELLPKPKITIQLRNIAATPAITSPTRAKVLESLMPLSVSNIMPRIITPPKGFPPTSPEAPSFTGTGTGAKKECEGEQQQQQNAKN</sequence>
<feature type="non-terminal residue" evidence="2">
    <location>
        <position position="1"/>
    </location>
</feature>
<evidence type="ECO:0000256" key="1">
    <source>
        <dbReference type="SAM" id="MobiDB-lite"/>
    </source>
</evidence>